<dbReference type="InterPro" id="IPR007627">
    <property type="entry name" value="RNA_pol_sigma70_r2"/>
</dbReference>
<evidence type="ECO:0000256" key="3">
    <source>
        <dbReference type="ARBA" id="ARBA00023082"/>
    </source>
</evidence>
<keyword evidence="9" id="KW-1185">Reference proteome</keyword>
<dbReference type="InterPro" id="IPR013249">
    <property type="entry name" value="RNA_pol_sigma70_r4_t2"/>
</dbReference>
<dbReference type="EnsemblMetazoa" id="XM_021052021.2">
    <property type="protein sequence ID" value="XP_020907680.2"/>
    <property type="gene ID" value="LOC110245724"/>
</dbReference>
<name>A0A913XPP3_EXADI</name>
<dbReference type="Gene3D" id="1.10.1740.10">
    <property type="match status" value="1"/>
</dbReference>
<dbReference type="Pfam" id="PF08281">
    <property type="entry name" value="Sigma70_r4_2"/>
    <property type="match status" value="1"/>
</dbReference>
<dbReference type="PANTHER" id="PTHR43133">
    <property type="entry name" value="RNA POLYMERASE ECF-TYPE SIGMA FACTO"/>
    <property type="match status" value="1"/>
</dbReference>
<dbReference type="RefSeq" id="XP_020907680.2">
    <property type="nucleotide sequence ID" value="XM_021052021.2"/>
</dbReference>
<keyword evidence="2" id="KW-0805">Transcription regulation</keyword>
<evidence type="ECO:0000313" key="9">
    <source>
        <dbReference type="Proteomes" id="UP000887567"/>
    </source>
</evidence>
<dbReference type="InterPro" id="IPR014284">
    <property type="entry name" value="RNA_pol_sigma-70_dom"/>
</dbReference>
<feature type="domain" description="HTH luxR-type" evidence="7">
    <location>
        <begin position="138"/>
        <end position="196"/>
    </location>
</feature>
<dbReference type="KEGG" id="epa:110245724"/>
<organism evidence="8 9">
    <name type="scientific">Exaiptasia diaphana</name>
    <name type="common">Tropical sea anemone</name>
    <name type="synonym">Aiptasia pulchella</name>
    <dbReference type="NCBI Taxonomy" id="2652724"/>
    <lineage>
        <taxon>Eukaryota</taxon>
        <taxon>Metazoa</taxon>
        <taxon>Cnidaria</taxon>
        <taxon>Anthozoa</taxon>
        <taxon>Hexacorallia</taxon>
        <taxon>Actiniaria</taxon>
        <taxon>Aiptasiidae</taxon>
        <taxon>Exaiptasia</taxon>
    </lineage>
</organism>
<evidence type="ECO:0000256" key="5">
    <source>
        <dbReference type="ARBA" id="ARBA00023163"/>
    </source>
</evidence>
<evidence type="ECO:0000313" key="8">
    <source>
        <dbReference type="EnsemblMetazoa" id="XP_020907680.2"/>
    </source>
</evidence>
<dbReference type="NCBIfam" id="TIGR02937">
    <property type="entry name" value="sigma70-ECF"/>
    <property type="match status" value="1"/>
</dbReference>
<dbReference type="SUPFAM" id="SSF88946">
    <property type="entry name" value="Sigma2 domain of RNA polymerase sigma factors"/>
    <property type="match status" value="1"/>
</dbReference>
<keyword evidence="4" id="KW-0238">DNA-binding</keyword>
<dbReference type="Gene3D" id="1.10.10.10">
    <property type="entry name" value="Winged helix-like DNA-binding domain superfamily/Winged helix DNA-binding domain"/>
    <property type="match status" value="1"/>
</dbReference>
<dbReference type="Pfam" id="PF04542">
    <property type="entry name" value="Sigma70_r2"/>
    <property type="match status" value="1"/>
</dbReference>
<dbReference type="GO" id="GO:0006352">
    <property type="term" value="P:DNA-templated transcription initiation"/>
    <property type="evidence" value="ECO:0007669"/>
    <property type="project" value="InterPro"/>
</dbReference>
<dbReference type="InterPro" id="IPR039425">
    <property type="entry name" value="RNA_pol_sigma-70-like"/>
</dbReference>
<dbReference type="InterPro" id="IPR036388">
    <property type="entry name" value="WH-like_DNA-bd_sf"/>
</dbReference>
<dbReference type="InterPro" id="IPR013325">
    <property type="entry name" value="RNA_pol_sigma_r2"/>
</dbReference>
<feature type="region of interest" description="Disordered" evidence="6">
    <location>
        <begin position="103"/>
        <end position="125"/>
    </location>
</feature>
<dbReference type="SUPFAM" id="SSF88659">
    <property type="entry name" value="Sigma3 and sigma4 domains of RNA polymerase sigma factors"/>
    <property type="match status" value="1"/>
</dbReference>
<dbReference type="GO" id="GO:0016987">
    <property type="term" value="F:sigma factor activity"/>
    <property type="evidence" value="ECO:0007669"/>
    <property type="project" value="UniProtKB-KW"/>
</dbReference>
<dbReference type="GO" id="GO:0003677">
    <property type="term" value="F:DNA binding"/>
    <property type="evidence" value="ECO:0007669"/>
    <property type="project" value="UniProtKB-KW"/>
</dbReference>
<dbReference type="InterPro" id="IPR013324">
    <property type="entry name" value="RNA_pol_sigma_r3/r4-like"/>
</dbReference>
<evidence type="ECO:0000256" key="2">
    <source>
        <dbReference type="ARBA" id="ARBA00023015"/>
    </source>
</evidence>
<dbReference type="Proteomes" id="UP000887567">
    <property type="component" value="Unplaced"/>
</dbReference>
<dbReference type="OrthoDB" id="5376590at2759"/>
<dbReference type="OMA" id="LVDMQGY"/>
<keyword evidence="3" id="KW-0731">Sigma factor</keyword>
<dbReference type="InterPro" id="IPR000792">
    <property type="entry name" value="Tscrpt_reg_LuxR_C"/>
</dbReference>
<accession>A0A913XPP3</accession>
<reference evidence="8" key="1">
    <citation type="submission" date="2022-11" db="UniProtKB">
        <authorList>
            <consortium name="EnsemblMetazoa"/>
        </authorList>
    </citation>
    <scope>IDENTIFICATION</scope>
</reference>
<keyword evidence="5" id="KW-0804">Transcription</keyword>
<proteinExistence type="inferred from homology"/>
<protein>
    <recommendedName>
        <fullName evidence="7">HTH luxR-type domain-containing protein</fullName>
    </recommendedName>
</protein>
<dbReference type="GeneID" id="110245724"/>
<comment type="similarity">
    <text evidence="1">Belongs to the sigma-70 factor family. ECF subfamily.</text>
</comment>
<evidence type="ECO:0000256" key="6">
    <source>
        <dbReference type="SAM" id="MobiDB-lite"/>
    </source>
</evidence>
<dbReference type="SMART" id="SM00421">
    <property type="entry name" value="HTH_LUXR"/>
    <property type="match status" value="1"/>
</dbReference>
<sequence length="196" mass="22092">MTDPDLPILLRVADGDVESFGVLVERHQPRLWRLCERMLGSAEDASEATQEVFLKAYRGCSTFRPSAKVSTWLYRIAVNHCLNRLRRRKLASFLSLADLAPKARGEPPEAEWDPADSGPDAEQRLADRRRWAEVKKAIDRLPLNQRSVLVLAKLEGLSYREISQTLGITEGAVESRLVRAMRRLHALDIQQGVGHG</sequence>
<evidence type="ECO:0000256" key="4">
    <source>
        <dbReference type="ARBA" id="ARBA00023125"/>
    </source>
</evidence>
<evidence type="ECO:0000256" key="1">
    <source>
        <dbReference type="ARBA" id="ARBA00010641"/>
    </source>
</evidence>
<dbReference type="CDD" id="cd06171">
    <property type="entry name" value="Sigma70_r4"/>
    <property type="match status" value="1"/>
</dbReference>
<evidence type="ECO:0000259" key="7">
    <source>
        <dbReference type="SMART" id="SM00421"/>
    </source>
</evidence>
<dbReference type="PANTHER" id="PTHR43133:SF8">
    <property type="entry name" value="RNA POLYMERASE SIGMA FACTOR HI_1459-RELATED"/>
    <property type="match status" value="1"/>
</dbReference>
<dbReference type="AlphaFoldDB" id="A0A913XPP3"/>